<evidence type="ECO:0000256" key="1">
    <source>
        <dbReference type="SAM" id="Phobius"/>
    </source>
</evidence>
<organism evidence="2 3">
    <name type="scientific">Bacillus safensis</name>
    <dbReference type="NCBI Taxonomy" id="561879"/>
    <lineage>
        <taxon>Bacteria</taxon>
        <taxon>Bacillati</taxon>
        <taxon>Bacillota</taxon>
        <taxon>Bacilli</taxon>
        <taxon>Bacillales</taxon>
        <taxon>Bacillaceae</taxon>
        <taxon>Bacillus</taxon>
    </lineage>
</organism>
<proteinExistence type="predicted"/>
<evidence type="ECO:0000313" key="3">
    <source>
        <dbReference type="Proteomes" id="UP000464658"/>
    </source>
</evidence>
<evidence type="ECO:0000313" key="2">
    <source>
        <dbReference type="EMBL" id="BBP89199.1"/>
    </source>
</evidence>
<accession>A0A5S9MB72</accession>
<feature type="transmembrane region" description="Helical" evidence="1">
    <location>
        <begin position="73"/>
        <end position="98"/>
    </location>
</feature>
<keyword evidence="1" id="KW-1133">Transmembrane helix</keyword>
<sequence length="107" mass="11392">MEIAAILFSLFFALNIGARGQLLLWALRMDQVPFKSPFMHSVFLCSGDFLAGSVIGGGEVVKTISSGIMPESVITLEIVCIIIGSAALSLFIANLMAIPLSTSERSQ</sequence>
<reference evidence="2 3" key="1">
    <citation type="submission" date="2019-12" db="EMBL/GenBank/DDBJ databases">
        <title>Full genome sequence of a Bacillus safensis strain isolated from commercially available natto in Indonesia.</title>
        <authorList>
            <person name="Yoshida M."/>
            <person name="Uomi M."/>
            <person name="Waturangi D."/>
            <person name="Ekaputri J.J."/>
            <person name="Setiamarga D.H.E."/>
        </authorList>
    </citation>
    <scope>NUCLEOTIDE SEQUENCE [LARGE SCALE GENOMIC DNA]</scope>
    <source>
        <strain evidence="2 3">IDN1</strain>
    </source>
</reference>
<dbReference type="EMBL" id="AP021906">
    <property type="protein sequence ID" value="BBP89199.1"/>
    <property type="molecule type" value="Genomic_DNA"/>
</dbReference>
<keyword evidence="1" id="KW-0812">Transmembrane</keyword>
<protein>
    <submittedName>
        <fullName evidence="2">Uncharacterized protein</fullName>
    </submittedName>
</protein>
<gene>
    <name evidence="2" type="ORF">BsIDN1_28170</name>
</gene>
<dbReference type="AlphaFoldDB" id="A0A5S9MB72"/>
<dbReference type="Proteomes" id="UP000464658">
    <property type="component" value="Chromosome"/>
</dbReference>
<keyword evidence="1" id="KW-0472">Membrane</keyword>
<name>A0A5S9MB72_BACIA</name>